<dbReference type="GO" id="GO:0005794">
    <property type="term" value="C:Golgi apparatus"/>
    <property type="evidence" value="ECO:0007669"/>
    <property type="project" value="UniProtKB-SubCell"/>
</dbReference>
<keyword evidence="9" id="KW-0333">Golgi apparatus</keyword>
<feature type="binding site" evidence="12">
    <location>
        <begin position="124"/>
        <end position="127"/>
    </location>
    <ligand>
        <name>GTP</name>
        <dbReference type="ChEBI" id="CHEBI:37565"/>
    </ligand>
</feature>
<protein>
    <recommendedName>
        <fullName evidence="17">ADP ribosylation factor like GTPase 2</fullName>
    </recommendedName>
</protein>
<dbReference type="Gene3D" id="3.40.50.300">
    <property type="entry name" value="P-loop containing nucleotide triphosphate hydrolases"/>
    <property type="match status" value="1"/>
</dbReference>
<keyword evidence="16" id="KW-1185">Reference proteome</keyword>
<dbReference type="GO" id="GO:0005525">
    <property type="term" value="F:GTP binding"/>
    <property type="evidence" value="ECO:0007669"/>
    <property type="project" value="UniProtKB-KW"/>
</dbReference>
<dbReference type="GO" id="GO:0005813">
    <property type="term" value="C:centrosome"/>
    <property type="evidence" value="ECO:0007669"/>
    <property type="project" value="UniProtKB-SubCell"/>
</dbReference>
<comment type="subcellular location">
    <subcellularLocation>
        <location evidence="1">Cytoplasm</location>
        <location evidence="1">Cytoskeleton</location>
        <location evidence="1">Microtubule organizing center</location>
        <location evidence="1">Centrosome</location>
    </subcellularLocation>
    <subcellularLocation>
        <location evidence="2">Golgi apparatus</location>
    </subcellularLocation>
</comment>
<keyword evidence="5" id="KW-0519">Myristate</keyword>
<evidence type="ECO:0000313" key="15">
    <source>
        <dbReference type="Ensembl" id="ENSPCLP00000019047.1"/>
    </source>
</evidence>
<evidence type="ECO:0000256" key="5">
    <source>
        <dbReference type="ARBA" id="ARBA00022707"/>
    </source>
</evidence>
<evidence type="ECO:0000256" key="11">
    <source>
        <dbReference type="ARBA" id="ARBA00023288"/>
    </source>
</evidence>
<keyword evidence="11" id="KW-0449">Lipoprotein</keyword>
<dbReference type="SUPFAM" id="SSF52540">
    <property type="entry name" value="P-loop containing nucleoside triphosphate hydrolases"/>
    <property type="match status" value="1"/>
</dbReference>
<evidence type="ECO:0000256" key="1">
    <source>
        <dbReference type="ARBA" id="ARBA00004300"/>
    </source>
</evidence>
<reference evidence="15" key="2">
    <citation type="submission" date="2025-09" db="UniProtKB">
        <authorList>
            <consortium name="Ensembl"/>
        </authorList>
    </citation>
    <scope>IDENTIFICATION</scope>
</reference>
<dbReference type="GO" id="GO:0003924">
    <property type="term" value="F:GTPase activity"/>
    <property type="evidence" value="ECO:0007669"/>
    <property type="project" value="InterPro"/>
</dbReference>
<dbReference type="NCBIfam" id="TIGR00231">
    <property type="entry name" value="small_GTP"/>
    <property type="match status" value="1"/>
</dbReference>
<accession>A0A669QDS4</accession>
<dbReference type="GO" id="GO:0016192">
    <property type="term" value="P:vesicle-mediated transport"/>
    <property type="evidence" value="ECO:0007669"/>
    <property type="project" value="UniProtKB-KW"/>
</dbReference>
<proteinExistence type="inferred from homology"/>
<keyword evidence="13" id="KW-0479">Metal-binding</keyword>
<evidence type="ECO:0000256" key="3">
    <source>
        <dbReference type="ARBA" id="ARBA00010290"/>
    </source>
</evidence>
<feature type="binding site" evidence="13">
    <location>
        <position position="46"/>
    </location>
    <ligand>
        <name>Mg(2+)</name>
        <dbReference type="ChEBI" id="CHEBI:18420"/>
    </ligand>
</feature>
<dbReference type="PRINTS" id="PR00328">
    <property type="entry name" value="SAR1GTPBP"/>
</dbReference>
<evidence type="ECO:0000256" key="8">
    <source>
        <dbReference type="ARBA" id="ARBA00022927"/>
    </source>
</evidence>
<dbReference type="AlphaFoldDB" id="A0A669QDS4"/>
<keyword evidence="4" id="KW-0813">Transport</keyword>
<dbReference type="GO" id="GO:0015031">
    <property type="term" value="P:protein transport"/>
    <property type="evidence" value="ECO:0007669"/>
    <property type="project" value="UniProtKB-KW"/>
</dbReference>
<evidence type="ECO:0000256" key="9">
    <source>
        <dbReference type="ARBA" id="ARBA00023034"/>
    </source>
</evidence>
<dbReference type="FunFam" id="3.40.50.300:FF:003500">
    <property type="entry name" value="ADP-ribosylation factor 1"/>
    <property type="match status" value="1"/>
</dbReference>
<keyword evidence="10 12" id="KW-0342">GTP-binding</keyword>
<dbReference type="GO" id="GO:0046872">
    <property type="term" value="F:metal ion binding"/>
    <property type="evidence" value="ECO:0007669"/>
    <property type="project" value="UniProtKB-KW"/>
</dbReference>
<dbReference type="PROSITE" id="PS51417">
    <property type="entry name" value="ARF"/>
    <property type="match status" value="1"/>
</dbReference>
<organism evidence="15 16">
    <name type="scientific">Phasianus colchicus</name>
    <name type="common">Common pheasant</name>
    <dbReference type="NCBI Taxonomy" id="9054"/>
    <lineage>
        <taxon>Eukaryota</taxon>
        <taxon>Metazoa</taxon>
        <taxon>Chordata</taxon>
        <taxon>Craniata</taxon>
        <taxon>Vertebrata</taxon>
        <taxon>Euteleostomi</taxon>
        <taxon>Archelosauria</taxon>
        <taxon>Archosauria</taxon>
        <taxon>Dinosauria</taxon>
        <taxon>Saurischia</taxon>
        <taxon>Theropoda</taxon>
        <taxon>Coelurosauria</taxon>
        <taxon>Aves</taxon>
        <taxon>Neognathae</taxon>
        <taxon>Galloanserae</taxon>
        <taxon>Galliformes</taxon>
        <taxon>Phasianidae</taxon>
        <taxon>Phasianinae</taxon>
        <taxon>Phasianus</taxon>
    </lineage>
</organism>
<feature type="binding site" evidence="13">
    <location>
        <position position="29"/>
    </location>
    <ligand>
        <name>Mg(2+)</name>
        <dbReference type="ChEBI" id="CHEBI:18420"/>
    </ligand>
</feature>
<keyword evidence="8" id="KW-0653">Protein transport</keyword>
<sequence>MGSIACMGSMGCNGIYRGLRRGLDNAGKTTLLKRFNGEDVSGAAPTLGFNIKTLQHRGFTLNVWDVGGQSSLRSYWRNYFESSDGLVWVVDSGDRQRLQLCAKELRALLREERLAGATLLVLANKQDLPGALPPSAIRTHRDPWRSHCDPLCRTAPHRDQ</sequence>
<dbReference type="InterPro" id="IPR006689">
    <property type="entry name" value="Small_GTPase_ARF/SAR"/>
</dbReference>
<keyword evidence="13" id="KW-0460">Magnesium</keyword>
<feature type="binding site" evidence="12">
    <location>
        <begin position="22"/>
        <end position="29"/>
    </location>
    <ligand>
        <name>GTP</name>
        <dbReference type="ChEBI" id="CHEBI:37565"/>
    </ligand>
</feature>
<evidence type="ECO:0000256" key="10">
    <source>
        <dbReference type="ARBA" id="ARBA00023134"/>
    </source>
</evidence>
<dbReference type="InterPro" id="IPR027417">
    <property type="entry name" value="P-loop_NTPase"/>
</dbReference>
<dbReference type="Ensembl" id="ENSPCLT00000025395.1">
    <property type="protein sequence ID" value="ENSPCLP00000019047.1"/>
    <property type="gene ID" value="ENSPCLG00000015970.1"/>
</dbReference>
<dbReference type="Proteomes" id="UP000472261">
    <property type="component" value="Unplaced"/>
</dbReference>
<reference evidence="15" key="1">
    <citation type="submission" date="2025-08" db="UniProtKB">
        <authorList>
            <consortium name="Ensembl"/>
        </authorList>
    </citation>
    <scope>IDENTIFICATION</scope>
</reference>
<dbReference type="SMART" id="SM00178">
    <property type="entry name" value="SAR"/>
    <property type="match status" value="1"/>
</dbReference>
<evidence type="ECO:0000256" key="12">
    <source>
        <dbReference type="PIRSR" id="PIRSR606689-1"/>
    </source>
</evidence>
<dbReference type="InterPro" id="IPR005225">
    <property type="entry name" value="Small_GTP-bd"/>
</dbReference>
<evidence type="ECO:0000256" key="14">
    <source>
        <dbReference type="RuleBase" id="RU003925"/>
    </source>
</evidence>
<dbReference type="SMART" id="SM00177">
    <property type="entry name" value="ARF"/>
    <property type="match status" value="1"/>
</dbReference>
<feature type="binding site" evidence="12">
    <location>
        <position position="68"/>
    </location>
    <ligand>
        <name>GTP</name>
        <dbReference type="ChEBI" id="CHEBI:37565"/>
    </ligand>
</feature>
<comment type="similarity">
    <text evidence="3 14">Belongs to the small GTPase superfamily. Arf family.</text>
</comment>
<evidence type="ECO:0000256" key="4">
    <source>
        <dbReference type="ARBA" id="ARBA00022448"/>
    </source>
</evidence>
<evidence type="ECO:0008006" key="17">
    <source>
        <dbReference type="Google" id="ProtNLM"/>
    </source>
</evidence>
<evidence type="ECO:0000256" key="7">
    <source>
        <dbReference type="ARBA" id="ARBA00022892"/>
    </source>
</evidence>
<evidence type="ECO:0000256" key="13">
    <source>
        <dbReference type="PIRSR" id="PIRSR606689-2"/>
    </source>
</evidence>
<evidence type="ECO:0000256" key="2">
    <source>
        <dbReference type="ARBA" id="ARBA00004555"/>
    </source>
</evidence>
<name>A0A669QDS4_PHACC</name>
<dbReference type="OMA" id="HWCILAC"/>
<dbReference type="PANTHER" id="PTHR45697">
    <property type="entry name" value="ADP-RIBOSYLATION FACTOR-LIKE PROTEIN 2-RELATED"/>
    <property type="match status" value="1"/>
</dbReference>
<evidence type="ECO:0000313" key="16">
    <source>
        <dbReference type="Proteomes" id="UP000472261"/>
    </source>
</evidence>
<keyword evidence="6 12" id="KW-0547">Nucleotide-binding</keyword>
<dbReference type="Pfam" id="PF00025">
    <property type="entry name" value="Arf"/>
    <property type="match status" value="1"/>
</dbReference>
<dbReference type="InterPro" id="IPR044612">
    <property type="entry name" value="ARL2/3"/>
</dbReference>
<evidence type="ECO:0000256" key="6">
    <source>
        <dbReference type="ARBA" id="ARBA00022741"/>
    </source>
</evidence>
<keyword evidence="7" id="KW-0931">ER-Golgi transport</keyword>